<evidence type="ECO:0000313" key="21">
    <source>
        <dbReference type="EnsemblMetazoa" id="MDOA013133-PB"/>
    </source>
</evidence>
<dbReference type="InterPro" id="IPR006201">
    <property type="entry name" value="Neur_channel"/>
</dbReference>
<keyword evidence="13" id="KW-1071">Ligand-gated ion channel</keyword>
<evidence type="ECO:0000256" key="2">
    <source>
        <dbReference type="ARBA" id="ARBA00009237"/>
    </source>
</evidence>
<accession>A9XFY5</accession>
<dbReference type="RefSeq" id="NP_001274471.1">
    <property type="nucleotide sequence ID" value="NM_001287542.1"/>
</dbReference>
<keyword evidence="14" id="KW-0407">Ion channel</keyword>
<dbReference type="GO" id="GO:0045211">
    <property type="term" value="C:postsynaptic membrane"/>
    <property type="evidence" value="ECO:0007669"/>
    <property type="project" value="InterPro"/>
</dbReference>
<dbReference type="InterPro" id="IPR006029">
    <property type="entry name" value="Neurotrans-gated_channel_TM"/>
</dbReference>
<evidence type="ECO:0000313" key="22">
    <source>
        <dbReference type="Proteomes" id="UP001652621"/>
    </source>
</evidence>
<dbReference type="InterPro" id="IPR036734">
    <property type="entry name" value="Neur_chan_lig-bd_sf"/>
</dbReference>
<keyword evidence="8" id="KW-0406">Ion transport</keyword>
<dbReference type="AlphaFoldDB" id="A9XFY5"/>
<dbReference type="InterPro" id="IPR002394">
    <property type="entry name" value="Nicotinic_acetylcholine_rcpt"/>
</dbReference>
<dbReference type="Proteomes" id="UP001652621">
    <property type="component" value="Unplaced"/>
</dbReference>
<keyword evidence="12" id="KW-0325">Glycoprotein</keyword>
<reference evidence="20 23" key="1">
    <citation type="journal article" date="2007" name="Insect Mol. Biol.">
        <title>The nicotinic acetylcholine receptor subunits Mdalpha5 and Mdbeta3 on autosome 1 of Musca domestica are not involved in spinosad resistance.</title>
        <authorList>
            <person name="Gao J.R."/>
            <person name="Deacutis J.M."/>
            <person name="Scott J.G."/>
        </authorList>
    </citation>
    <scope>NUCLEOTIDE SEQUENCE</scope>
    <source>
        <strain evidence="20">Aabys</strain>
    </source>
</reference>
<evidence type="ECO:0000256" key="14">
    <source>
        <dbReference type="ARBA" id="ARBA00023303"/>
    </source>
</evidence>
<organism evidence="20">
    <name type="scientific">Musca domestica</name>
    <name type="common">House fly</name>
    <dbReference type="NCBI Taxonomy" id="7370"/>
    <lineage>
        <taxon>Eukaryota</taxon>
        <taxon>Metazoa</taxon>
        <taxon>Ecdysozoa</taxon>
        <taxon>Arthropoda</taxon>
        <taxon>Hexapoda</taxon>
        <taxon>Insecta</taxon>
        <taxon>Pterygota</taxon>
        <taxon>Neoptera</taxon>
        <taxon>Endopterygota</taxon>
        <taxon>Diptera</taxon>
        <taxon>Brachycera</taxon>
        <taxon>Muscomorpha</taxon>
        <taxon>Muscoidea</taxon>
        <taxon>Muscidae</taxon>
        <taxon>Musca</taxon>
    </lineage>
</organism>
<evidence type="ECO:0000256" key="6">
    <source>
        <dbReference type="ARBA" id="ARBA00022989"/>
    </source>
</evidence>
<keyword evidence="5 16" id="KW-0812">Transmembrane</keyword>
<keyword evidence="6 16" id="KW-1133">Transmembrane helix</keyword>
<keyword evidence="11 20" id="KW-0675">Receptor</keyword>
<dbReference type="EnsemblMetazoa" id="MDOA013133-RB">
    <property type="protein sequence ID" value="MDOA013133-PB"/>
    <property type="gene ID" value="MDOA013133"/>
</dbReference>
<reference evidence="23" key="2">
    <citation type="journal article" date="2015" name="G3 (Bethesda)">
        <title>Transcriptomic Analysis of Musca domestica to Reveal Key Genes of the Prophenoloxidase-Activating System.</title>
        <authorList>
            <person name="Li D."/>
            <person name="Liang Y."/>
            <person name="Wang X."/>
            <person name="Wang L."/>
            <person name="Qi M."/>
            <person name="Yu Y."/>
            <person name="Luan Y."/>
        </authorList>
    </citation>
    <scope>NUCLEOTIDE SEQUENCE</scope>
</reference>
<comment type="similarity">
    <text evidence="2">Belongs to the ligand-gated ion channel (TC 1.A.9) family. Acetylcholine receptor (TC 1.A.9.1) subfamily.</text>
</comment>
<feature type="transmembrane region" description="Helical" evidence="16">
    <location>
        <begin position="240"/>
        <end position="263"/>
    </location>
</feature>
<evidence type="ECO:0000259" key="19">
    <source>
        <dbReference type="Pfam" id="PF02932"/>
    </source>
</evidence>
<dbReference type="FunFam" id="1.20.58.390:FF:000092">
    <property type="entry name" value="Nicotinic acetylcholine receptor subunit alpha10"/>
    <property type="match status" value="1"/>
</dbReference>
<evidence type="ECO:0000256" key="4">
    <source>
        <dbReference type="ARBA" id="ARBA00022475"/>
    </source>
</evidence>
<dbReference type="SMR" id="A9XFY5"/>
<evidence type="ECO:0000256" key="7">
    <source>
        <dbReference type="ARBA" id="ARBA00023018"/>
    </source>
</evidence>
<dbReference type="eggNOG" id="KOG3645">
    <property type="taxonomic scope" value="Eukaryota"/>
</dbReference>
<evidence type="ECO:0000256" key="13">
    <source>
        <dbReference type="ARBA" id="ARBA00023286"/>
    </source>
</evidence>
<evidence type="ECO:0000256" key="1">
    <source>
        <dbReference type="ARBA" id="ARBA00003328"/>
    </source>
</evidence>
<dbReference type="Gene3D" id="1.20.58.390">
    <property type="entry name" value="Neurotransmitter-gated ion-channel transmembrane domain"/>
    <property type="match status" value="1"/>
</dbReference>
<dbReference type="KEGG" id="mde:101893593"/>
<feature type="transmembrane region" description="Helical" evidence="16">
    <location>
        <begin position="270"/>
        <end position="288"/>
    </location>
</feature>
<keyword evidence="7" id="KW-0770">Synapse</keyword>
<dbReference type="CTD" id="33228"/>
<dbReference type="GO" id="GO:0004888">
    <property type="term" value="F:transmembrane signaling receptor activity"/>
    <property type="evidence" value="ECO:0007669"/>
    <property type="project" value="InterPro"/>
</dbReference>
<dbReference type="OrthoDB" id="410315at2759"/>
<gene>
    <name evidence="20 23" type="primary">nAChRbeta3</name>
    <name evidence="21" type="synonym">101893593</name>
</gene>
<dbReference type="VEuPathDB" id="VectorBase:MDOA013133"/>
<dbReference type="EMBL" id="EF203216">
    <property type="protein sequence ID" value="ABY40461.1"/>
    <property type="molecule type" value="mRNA"/>
</dbReference>
<dbReference type="GO" id="GO:0022848">
    <property type="term" value="F:acetylcholine-gated monoatomic cation-selective channel activity"/>
    <property type="evidence" value="ECO:0007669"/>
    <property type="project" value="InterPro"/>
</dbReference>
<evidence type="ECO:0000259" key="18">
    <source>
        <dbReference type="Pfam" id="PF02931"/>
    </source>
</evidence>
<dbReference type="Pfam" id="PF02931">
    <property type="entry name" value="Neur_chan_LBD"/>
    <property type="match status" value="1"/>
</dbReference>
<feature type="transmembrane region" description="Helical" evidence="16">
    <location>
        <begin position="404"/>
        <end position="430"/>
    </location>
</feature>
<comment type="function">
    <text evidence="1">After binding acetylcholine, the AChR responds by an extensive change in conformation that affects all subunits and leads to opening of an ion-conducting channel across the plasma membrane.</text>
</comment>
<dbReference type="Pfam" id="PF02932">
    <property type="entry name" value="Neur_chan_memb"/>
    <property type="match status" value="1"/>
</dbReference>
<feature type="chain" id="PRO_5038206398" evidence="17 23">
    <location>
        <begin position="27"/>
        <end position="432"/>
    </location>
</feature>
<keyword evidence="17 23" id="KW-0732">Signal</keyword>
<dbReference type="InterPro" id="IPR038050">
    <property type="entry name" value="Neuro_actylchol_rec"/>
</dbReference>
<evidence type="ECO:0000313" key="23">
    <source>
        <dbReference type="RefSeq" id="NP_001274471.1"/>
    </source>
</evidence>
<dbReference type="PRINTS" id="PR00252">
    <property type="entry name" value="NRIONCHANNEL"/>
</dbReference>
<keyword evidence="10" id="KW-1015">Disulfide bond</keyword>
<evidence type="ECO:0000256" key="16">
    <source>
        <dbReference type="SAM" id="Phobius"/>
    </source>
</evidence>
<dbReference type="PANTHER" id="PTHR18945">
    <property type="entry name" value="NEUROTRANSMITTER GATED ION CHANNEL"/>
    <property type="match status" value="1"/>
</dbReference>
<keyword evidence="4" id="KW-1003">Cell membrane</keyword>
<evidence type="ECO:0000256" key="3">
    <source>
        <dbReference type="ARBA" id="ARBA00022448"/>
    </source>
</evidence>
<evidence type="ECO:0000256" key="17">
    <source>
        <dbReference type="SAM" id="SignalP"/>
    </source>
</evidence>
<dbReference type="GeneID" id="101893593"/>
<evidence type="ECO:0000313" key="20">
    <source>
        <dbReference type="EMBL" id="ABY40461.1"/>
    </source>
</evidence>
<evidence type="ECO:0000256" key="12">
    <source>
        <dbReference type="ARBA" id="ARBA00023180"/>
    </source>
</evidence>
<evidence type="ECO:0000256" key="10">
    <source>
        <dbReference type="ARBA" id="ARBA00023157"/>
    </source>
</evidence>
<dbReference type="InterPro" id="IPR036719">
    <property type="entry name" value="Neuro-gated_channel_TM_sf"/>
</dbReference>
<dbReference type="FunFam" id="2.70.170.10:FF:000028">
    <property type="entry name" value="AcetylCholine Receptor"/>
    <property type="match status" value="1"/>
</dbReference>
<reference evidence="21" key="3">
    <citation type="submission" date="2020-05" db="UniProtKB">
        <authorList>
            <consortium name="EnsemblMetazoa"/>
        </authorList>
    </citation>
    <scope>IDENTIFICATION</scope>
    <source>
        <strain evidence="21">Aabys</strain>
    </source>
</reference>
<feature type="transmembrane region" description="Helical" evidence="16">
    <location>
        <begin position="300"/>
        <end position="325"/>
    </location>
</feature>
<feature type="signal peptide" evidence="17">
    <location>
        <begin position="1"/>
        <end position="26"/>
    </location>
</feature>
<evidence type="ECO:0000256" key="9">
    <source>
        <dbReference type="ARBA" id="ARBA00023136"/>
    </source>
</evidence>
<protein>
    <submittedName>
        <fullName evidence="23">Neuronal acetylcholine receptor subunit alpha-4-like precursor</fullName>
    </submittedName>
    <submittedName>
        <fullName evidence="20">Nicotinic acetylcholine receptor beta 3 subunit</fullName>
    </submittedName>
</protein>
<dbReference type="SUPFAM" id="SSF63712">
    <property type="entry name" value="Nicotinic receptor ligand binding domain-like"/>
    <property type="match status" value="1"/>
</dbReference>
<dbReference type="InterPro" id="IPR006202">
    <property type="entry name" value="Neur_chan_lig-bd"/>
</dbReference>
<dbReference type="VEuPathDB" id="VectorBase:MDOMA2_008083"/>
<dbReference type="SUPFAM" id="SSF90112">
    <property type="entry name" value="Neurotransmitter-gated ion-channel transmembrane pore"/>
    <property type="match status" value="1"/>
</dbReference>
<evidence type="ECO:0000256" key="8">
    <source>
        <dbReference type="ARBA" id="ARBA00023065"/>
    </source>
</evidence>
<keyword evidence="9 16" id="KW-0472">Membrane</keyword>
<comment type="subcellular location">
    <subcellularLocation>
        <location evidence="15">Synaptic cell membrane</location>
        <topology evidence="15">Multi-pass membrane protein</topology>
    </subcellularLocation>
</comment>
<reference evidence="23" key="4">
    <citation type="submission" date="2025-04" db="UniProtKB">
        <authorList>
            <consortium name="RefSeq"/>
        </authorList>
    </citation>
    <scope>IDENTIFICATION</scope>
</reference>
<name>A9XFY5_MUSDO</name>
<feature type="domain" description="Neurotransmitter-gated ion-channel ligand-binding" evidence="18">
    <location>
        <begin position="41"/>
        <end position="236"/>
    </location>
</feature>
<sequence length="432" mass="49491">MFTSCRHRATITVALFVVAAIQLAACTEDGNASWNISTMDRLRVQLFTNYDKSSHPMVTPTQRTNITLGIAVNYIDIDELKGRMTLHGWVNMRWRDGGRTWKPEYFDNITTLHIRSKEVWKPDITLFNSAGSEGDYVGDTQTMLSYDGSFMWVPPVVYTAYCNLNLKMWPYDQQTCKLKVGTWTLTTIDPKFLDFKESIDYKDLIKSTEWDIIDAKATYNSEEFYNYIEYTFQLQRYSSMYTTVIFTPASCIILMCLSIFWLPPQMGEKILLNAVLIVIIAAFLMYFAQMLPILAENTPLVVLFYSASLLLLSISTIVSVTVLYLSTAKHKQRVPAFLRNLLNGGLGRVLLLSEFSLEAEPQTLLNNGTKEMGEHVYDEPIETTNENTMFNASNQTPRSLQFDWILLATAVDRIFFLVYCFIFIILAIVYSV</sequence>
<evidence type="ECO:0000256" key="11">
    <source>
        <dbReference type="ARBA" id="ARBA00023170"/>
    </source>
</evidence>
<feature type="domain" description="Neurotransmitter-gated ion-channel transmembrane" evidence="19">
    <location>
        <begin position="251"/>
        <end position="372"/>
    </location>
</feature>
<evidence type="ECO:0000256" key="5">
    <source>
        <dbReference type="ARBA" id="ARBA00022692"/>
    </source>
</evidence>
<dbReference type="STRING" id="7370.A9XFY5"/>
<dbReference type="EMBL" id="EF203217">
    <property type="protein sequence ID" value="ABY40462.1"/>
    <property type="molecule type" value="Genomic_DNA"/>
</dbReference>
<evidence type="ECO:0000256" key="15">
    <source>
        <dbReference type="ARBA" id="ARBA00034099"/>
    </source>
</evidence>
<keyword evidence="3" id="KW-0813">Transport</keyword>
<dbReference type="Gene3D" id="2.70.170.10">
    <property type="entry name" value="Neurotransmitter-gated ion-channel ligand-binding domain"/>
    <property type="match status" value="1"/>
</dbReference>
<keyword evidence="22" id="KW-1185">Reference proteome</keyword>
<dbReference type="PRINTS" id="PR00254">
    <property type="entry name" value="NICOTINICR"/>
</dbReference>
<proteinExistence type="evidence at transcript level"/>